<dbReference type="VEuPathDB" id="VectorBase:CQUJHB009766"/>
<feature type="transmembrane region" description="Helical" evidence="20">
    <location>
        <begin position="330"/>
        <end position="362"/>
    </location>
</feature>
<dbReference type="Gene3D" id="1.20.1740.10">
    <property type="entry name" value="Amino acid/polyamine transporter I"/>
    <property type="match status" value="1"/>
</dbReference>
<feature type="transmembrane region" description="Helical" evidence="20">
    <location>
        <begin position="130"/>
        <end position="153"/>
    </location>
</feature>
<feature type="transmembrane region" description="Helical" evidence="20">
    <location>
        <begin position="469"/>
        <end position="488"/>
    </location>
</feature>
<feature type="transmembrane region" description="Helical" evidence="20">
    <location>
        <begin position="70"/>
        <end position="90"/>
    </location>
</feature>
<evidence type="ECO:0000256" key="9">
    <source>
        <dbReference type="ARBA" id="ARBA00023157"/>
    </source>
</evidence>
<evidence type="ECO:0000256" key="10">
    <source>
        <dbReference type="ARBA" id="ARBA00051323"/>
    </source>
</evidence>
<dbReference type="EnsemblMetazoa" id="CPIJ008928-RA">
    <property type="protein sequence ID" value="CPIJ008928-PA"/>
    <property type="gene ID" value="CPIJ008928"/>
</dbReference>
<evidence type="ECO:0000256" key="6">
    <source>
        <dbReference type="ARBA" id="ARBA00022692"/>
    </source>
</evidence>
<dbReference type="InParanoid" id="B0WQN0"/>
<dbReference type="PANTHER" id="PTHR11785:SF512">
    <property type="entry name" value="SOBREMESA, ISOFORM B"/>
    <property type="match status" value="1"/>
</dbReference>
<comment type="catalytic activity">
    <reaction evidence="14">
        <text>L-leucine(out) + L-arginine(in) = L-leucine(in) + L-arginine(out)</text>
        <dbReference type="Rhea" id="RHEA:71059"/>
        <dbReference type="ChEBI" id="CHEBI:32682"/>
        <dbReference type="ChEBI" id="CHEBI:57427"/>
    </reaction>
    <physiologicalReaction direction="left-to-right" evidence="14">
        <dbReference type="Rhea" id="RHEA:71060"/>
    </physiologicalReaction>
</comment>
<evidence type="ECO:0000256" key="7">
    <source>
        <dbReference type="ARBA" id="ARBA00022989"/>
    </source>
</evidence>
<dbReference type="PIRSF" id="PIRSF006060">
    <property type="entry name" value="AA_transporter"/>
    <property type="match status" value="1"/>
</dbReference>
<evidence type="ECO:0000256" key="14">
    <source>
        <dbReference type="ARBA" id="ARBA00052732"/>
    </source>
</evidence>
<dbReference type="InterPro" id="IPR050598">
    <property type="entry name" value="AminoAcid_Transporter"/>
</dbReference>
<feature type="transmembrane region" description="Helical" evidence="20">
    <location>
        <begin position="289"/>
        <end position="310"/>
    </location>
</feature>
<evidence type="ECO:0000256" key="8">
    <source>
        <dbReference type="ARBA" id="ARBA00023136"/>
    </source>
</evidence>
<feature type="transmembrane region" description="Helical" evidence="20">
    <location>
        <begin position="444"/>
        <end position="463"/>
    </location>
</feature>
<dbReference type="HOGENOM" id="CLU_007946_3_0_1"/>
<keyword evidence="23" id="KW-1185">Reference proteome</keyword>
<sequence>MLRHNGSIRDVSTADWSAKVGSGAKDPNGSIGRGTSETAETDSSGTGGMRDSLEGTGSAQNDLIHLKRRVGLFSGVALIVGTMIGGIYTWQFILLLKLFQQFCGIRWKFYSSALAYAELGTMNTSSGAEWAYFMDAFGAWPAFLFSWVSTLVLKPSQMAIICLSFAQYAVEAFVAECDPPLSVVKMVAILAIVSILFVNCYSVNLGMAVQNVFTSAKLIAVLIVICGGAYKLFQGNTQHLQNAFTGPTPSLGAIATAFYTGLWAYDGWNNLNYVTEEIQNPSKNLPRSIIIGIPLVTLCYALINVSYLAAMSPTEMIESEAVAVTFGNRILGAMAWLMPLSVTISTFGSANGTLFAAGRLCFAASREGHLLDILSYVHVRRLTPAPGLIFHSMIAGAMVLYGTIDSLIDFFSFTAWIFYGGAMLALIVMRYTKPNYPRPYKVPLIIPILVMVISGYLVVAPIIEKPQIEYLYAVLFIFTGFIFYIPFVHYGYHPKFMNNFTLFFQMLFEVVPTTSMAMFD</sequence>
<feature type="compositionally biased region" description="Polar residues" evidence="19">
    <location>
        <begin position="33"/>
        <end position="44"/>
    </location>
</feature>
<dbReference type="InterPro" id="IPR002293">
    <property type="entry name" value="AA/rel_permease1"/>
</dbReference>
<comment type="catalytic activity">
    <reaction evidence="13">
        <text>L-cysteine(out) + L-arginine(in) = L-cysteine(in) + L-arginine(out)</text>
        <dbReference type="Rhea" id="RHEA:71071"/>
        <dbReference type="ChEBI" id="CHEBI:32682"/>
        <dbReference type="ChEBI" id="CHEBI:35235"/>
    </reaction>
    <physiologicalReaction direction="left-to-right" evidence="13">
        <dbReference type="Rhea" id="RHEA:71072"/>
    </physiologicalReaction>
</comment>
<evidence type="ECO:0000256" key="5">
    <source>
        <dbReference type="ARBA" id="ARBA00022553"/>
    </source>
</evidence>
<evidence type="ECO:0000256" key="13">
    <source>
        <dbReference type="ARBA" id="ARBA00052179"/>
    </source>
</evidence>
<keyword evidence="6 20" id="KW-0812">Transmembrane</keyword>
<keyword evidence="9" id="KW-1015">Disulfide bond</keyword>
<feature type="transmembrane region" description="Helical" evidence="20">
    <location>
        <begin position="410"/>
        <end position="432"/>
    </location>
</feature>
<protein>
    <recommendedName>
        <fullName evidence="15">b(0,+)-type amino acid transporter 1</fullName>
    </recommendedName>
    <alternativeName>
        <fullName evidence="16">Glycoprotein-associated amino acid transporter b0,+AT1</fullName>
    </alternativeName>
    <alternativeName>
        <fullName evidence="17">Solute carrier family 7 member 9</fullName>
    </alternativeName>
</protein>
<dbReference type="OrthoDB" id="5982228at2759"/>
<feature type="transmembrane region" description="Helical" evidence="20">
    <location>
        <begin position="250"/>
        <end position="268"/>
    </location>
</feature>
<evidence type="ECO:0000256" key="19">
    <source>
        <dbReference type="SAM" id="MobiDB-lite"/>
    </source>
</evidence>
<comment type="catalytic activity">
    <reaction evidence="11">
        <text>L-cystine(out) + L-arginine(in) = L-cystine(in) + L-arginine(out)</text>
        <dbReference type="Rhea" id="RHEA:71075"/>
        <dbReference type="ChEBI" id="CHEBI:32682"/>
        <dbReference type="ChEBI" id="CHEBI:35491"/>
    </reaction>
    <physiologicalReaction direction="left-to-right" evidence="11">
        <dbReference type="Rhea" id="RHEA:71076"/>
    </physiologicalReaction>
</comment>
<evidence type="ECO:0000256" key="12">
    <source>
        <dbReference type="ARBA" id="ARBA00051835"/>
    </source>
</evidence>
<evidence type="ECO:0000256" key="1">
    <source>
        <dbReference type="ARBA" id="ARBA00004424"/>
    </source>
</evidence>
<comment type="similarity">
    <text evidence="2">Belongs to the amino acid-polyamine-organocation (APC) superfamily.</text>
</comment>
<evidence type="ECO:0000313" key="21">
    <source>
        <dbReference type="EMBL" id="EDS32945.1"/>
    </source>
</evidence>
<accession>B0WQN0</accession>
<keyword evidence="4" id="KW-1003">Cell membrane</keyword>
<evidence type="ECO:0000256" key="16">
    <source>
        <dbReference type="ARBA" id="ARBA00079910"/>
    </source>
</evidence>
<comment type="catalytic activity">
    <reaction evidence="12">
        <text>L-histidine(out) + L-arginine(in) = L-histidine(in) + L-arginine(out)</text>
        <dbReference type="Rhea" id="RHEA:71063"/>
        <dbReference type="ChEBI" id="CHEBI:32682"/>
        <dbReference type="ChEBI" id="CHEBI:57595"/>
    </reaction>
    <physiologicalReaction direction="left-to-right" evidence="12">
        <dbReference type="Rhea" id="RHEA:71064"/>
    </physiologicalReaction>
</comment>
<evidence type="ECO:0000313" key="23">
    <source>
        <dbReference type="Proteomes" id="UP000002320"/>
    </source>
</evidence>
<dbReference type="Proteomes" id="UP000002320">
    <property type="component" value="Unassembled WGS sequence"/>
</dbReference>
<feature type="transmembrane region" description="Helical" evidence="20">
    <location>
        <begin position="382"/>
        <end position="404"/>
    </location>
</feature>
<feature type="region of interest" description="Disordered" evidence="19">
    <location>
        <begin position="18"/>
        <end position="52"/>
    </location>
</feature>
<dbReference type="EMBL" id="DS232042">
    <property type="protein sequence ID" value="EDS32945.1"/>
    <property type="molecule type" value="Genomic_DNA"/>
</dbReference>
<dbReference type="GO" id="GO:0015179">
    <property type="term" value="F:L-amino acid transmembrane transporter activity"/>
    <property type="evidence" value="ECO:0007669"/>
    <property type="project" value="TreeGrafter"/>
</dbReference>
<comment type="subcellular location">
    <subcellularLocation>
        <location evidence="1">Apical cell membrane</location>
        <topology evidence="1">Multi-pass membrane protein</topology>
    </subcellularLocation>
</comment>
<evidence type="ECO:0000256" key="18">
    <source>
        <dbReference type="ARBA" id="ARBA00093193"/>
    </source>
</evidence>
<dbReference type="OMA" id="LYMFVNI"/>
<name>B0WQN0_CULQU</name>
<dbReference type="FunFam" id="1.20.1740.10:FF:000015">
    <property type="entry name" value="B(0,+)-type amino acid transporter 1"/>
    <property type="match status" value="1"/>
</dbReference>
<dbReference type="VEuPathDB" id="VectorBase:CPIJ008928"/>
<dbReference type="GO" id="GO:0016324">
    <property type="term" value="C:apical plasma membrane"/>
    <property type="evidence" value="ECO:0007669"/>
    <property type="project" value="UniProtKB-SubCell"/>
</dbReference>
<evidence type="ECO:0000256" key="2">
    <source>
        <dbReference type="ARBA" id="ARBA00009523"/>
    </source>
</evidence>
<keyword evidence="8 20" id="KW-0472">Membrane</keyword>
<dbReference type="AlphaFoldDB" id="B0WQN0"/>
<keyword evidence="5" id="KW-0597">Phosphoprotein</keyword>
<evidence type="ECO:0000256" key="3">
    <source>
        <dbReference type="ARBA" id="ARBA00022448"/>
    </source>
</evidence>
<evidence type="ECO:0000313" key="22">
    <source>
        <dbReference type="EnsemblMetazoa" id="CPIJ008928-PA"/>
    </source>
</evidence>
<feature type="transmembrane region" description="Helical" evidence="20">
    <location>
        <begin position="181"/>
        <end position="200"/>
    </location>
</feature>
<keyword evidence="7 20" id="KW-1133">Transmembrane helix</keyword>
<gene>
    <name evidence="22" type="primary">6041797</name>
    <name evidence="21" type="ORF">CpipJ_CPIJ008928</name>
</gene>
<organism>
    <name type="scientific">Culex quinquefasciatus</name>
    <name type="common">Southern house mosquito</name>
    <name type="synonym">Culex pungens</name>
    <dbReference type="NCBI Taxonomy" id="7176"/>
    <lineage>
        <taxon>Eukaryota</taxon>
        <taxon>Metazoa</taxon>
        <taxon>Ecdysozoa</taxon>
        <taxon>Arthropoda</taxon>
        <taxon>Hexapoda</taxon>
        <taxon>Insecta</taxon>
        <taxon>Pterygota</taxon>
        <taxon>Neoptera</taxon>
        <taxon>Endopterygota</taxon>
        <taxon>Diptera</taxon>
        <taxon>Nematocera</taxon>
        <taxon>Culicoidea</taxon>
        <taxon>Culicidae</taxon>
        <taxon>Culicinae</taxon>
        <taxon>Culicini</taxon>
        <taxon>Culex</taxon>
        <taxon>Culex</taxon>
    </lineage>
</organism>
<evidence type="ECO:0000256" key="4">
    <source>
        <dbReference type="ARBA" id="ARBA00022475"/>
    </source>
</evidence>
<dbReference type="Pfam" id="PF13520">
    <property type="entry name" value="AA_permease_2"/>
    <property type="match status" value="1"/>
</dbReference>
<comment type="catalytic activity">
    <reaction evidence="18">
        <text>L-phenylalanine(out) + L-arginine(in) = L-phenylalanine(in) + L-arginine(out)</text>
        <dbReference type="Rhea" id="RHEA:71067"/>
        <dbReference type="ChEBI" id="CHEBI:32682"/>
        <dbReference type="ChEBI" id="CHEBI:58095"/>
    </reaction>
    <physiologicalReaction direction="left-to-right" evidence="18">
        <dbReference type="Rhea" id="RHEA:71068"/>
    </physiologicalReaction>
</comment>
<reference evidence="21" key="1">
    <citation type="submission" date="2007-03" db="EMBL/GenBank/DDBJ databases">
        <title>Annotation of Culex pipiens quinquefasciatus.</title>
        <authorList>
            <consortium name="The Broad Institute Genome Sequencing Platform"/>
            <person name="Atkinson P.W."/>
            <person name="Hemingway J."/>
            <person name="Christensen B.M."/>
            <person name="Higgs S."/>
            <person name="Kodira C."/>
            <person name="Hannick L."/>
            <person name="Megy K."/>
            <person name="O'Leary S."/>
            <person name="Pearson M."/>
            <person name="Haas B.J."/>
            <person name="Mauceli E."/>
            <person name="Wortman J.R."/>
            <person name="Lee N.H."/>
            <person name="Guigo R."/>
            <person name="Stanke M."/>
            <person name="Alvarado L."/>
            <person name="Amedeo P."/>
            <person name="Antoine C.H."/>
            <person name="Arensburger P."/>
            <person name="Bidwell S.L."/>
            <person name="Crawford M."/>
            <person name="Camaro F."/>
            <person name="Devon K."/>
            <person name="Engels R."/>
            <person name="Hammond M."/>
            <person name="Howarth C."/>
            <person name="Koehrsen M."/>
            <person name="Lawson D."/>
            <person name="Montgomery P."/>
            <person name="Nene V."/>
            <person name="Nusbaum C."/>
            <person name="Puiu D."/>
            <person name="Romero-Severson J."/>
            <person name="Severson D.W."/>
            <person name="Shumway M."/>
            <person name="Sisk P."/>
            <person name="Stolte C."/>
            <person name="Zeng Q."/>
            <person name="Eisenstadt E."/>
            <person name="Fraser-Liggett C."/>
            <person name="Strausberg R."/>
            <person name="Galagan J."/>
            <person name="Birren B."/>
            <person name="Collins F.H."/>
        </authorList>
    </citation>
    <scope>NUCLEOTIDE SEQUENCE [LARGE SCALE GENOMIC DNA]</scope>
    <source>
        <strain evidence="21">JHB</strain>
    </source>
</reference>
<dbReference type="eggNOG" id="KOG1287">
    <property type="taxonomic scope" value="Eukaryota"/>
</dbReference>
<keyword evidence="3" id="KW-0813">Transport</keyword>
<evidence type="ECO:0000256" key="11">
    <source>
        <dbReference type="ARBA" id="ARBA00051814"/>
    </source>
</evidence>
<dbReference type="FunCoup" id="B0WQN0">
    <property type="interactions" value="181"/>
</dbReference>
<dbReference type="STRING" id="7176.B0WQN0"/>
<evidence type="ECO:0000256" key="20">
    <source>
        <dbReference type="SAM" id="Phobius"/>
    </source>
</evidence>
<dbReference type="KEGG" id="cqu:CpipJ_CPIJ008928"/>
<comment type="catalytic activity">
    <reaction evidence="10">
        <text>L-lysine(out) + L-arginine(in) = L-lysine(in) + L-arginine(out)</text>
        <dbReference type="Rhea" id="RHEA:70827"/>
        <dbReference type="ChEBI" id="CHEBI:32551"/>
        <dbReference type="ChEBI" id="CHEBI:32682"/>
    </reaction>
    <physiologicalReaction direction="left-to-right" evidence="10">
        <dbReference type="Rhea" id="RHEA:70828"/>
    </physiologicalReaction>
</comment>
<proteinExistence type="inferred from homology"/>
<dbReference type="PANTHER" id="PTHR11785">
    <property type="entry name" value="AMINO ACID TRANSPORTER"/>
    <property type="match status" value="1"/>
</dbReference>
<evidence type="ECO:0000256" key="15">
    <source>
        <dbReference type="ARBA" id="ARBA00074336"/>
    </source>
</evidence>
<feature type="transmembrane region" description="Helical" evidence="20">
    <location>
        <begin position="212"/>
        <end position="230"/>
    </location>
</feature>
<evidence type="ECO:0000256" key="17">
    <source>
        <dbReference type="ARBA" id="ARBA00083296"/>
    </source>
</evidence>
<reference evidence="22" key="2">
    <citation type="submission" date="2021-02" db="UniProtKB">
        <authorList>
            <consortium name="EnsemblMetazoa"/>
        </authorList>
    </citation>
    <scope>IDENTIFICATION</scope>
    <source>
        <strain evidence="22">JHB</strain>
    </source>
</reference>